<gene>
    <name evidence="9" type="ORF">M413DRAFT_446956</name>
</gene>
<reference evidence="9 10" key="1">
    <citation type="submission" date="2014-04" db="EMBL/GenBank/DDBJ databases">
        <authorList>
            <consortium name="DOE Joint Genome Institute"/>
            <person name="Kuo A."/>
            <person name="Gay G."/>
            <person name="Dore J."/>
            <person name="Kohler A."/>
            <person name="Nagy L.G."/>
            <person name="Floudas D."/>
            <person name="Copeland A."/>
            <person name="Barry K.W."/>
            <person name="Cichocki N."/>
            <person name="Veneault-Fourrey C."/>
            <person name="LaButti K."/>
            <person name="Lindquist E.A."/>
            <person name="Lipzen A."/>
            <person name="Lundell T."/>
            <person name="Morin E."/>
            <person name="Murat C."/>
            <person name="Sun H."/>
            <person name="Tunlid A."/>
            <person name="Henrissat B."/>
            <person name="Grigoriev I.V."/>
            <person name="Hibbett D.S."/>
            <person name="Martin F."/>
            <person name="Nordberg H.P."/>
            <person name="Cantor M.N."/>
            <person name="Hua S.X."/>
        </authorList>
    </citation>
    <scope>NUCLEOTIDE SEQUENCE [LARGE SCALE GENOMIC DNA]</scope>
    <source>
        <strain evidence="10">h7</strain>
    </source>
</reference>
<comment type="subcellular location">
    <subcellularLocation>
        <location evidence="1">Cytoplasm</location>
    </subcellularLocation>
</comment>
<sequence length="794" mass="88300">MEDSRNVRTVAIVGGIDNGKTTLVDSMLSPFLYETADFSASTMTVKATPVSTRFEVEPDNGILKRFGKEFLINFIDCPGHLDLTEEVNAALHIADGTILVVDCSLGPDIHTETMLRRALAAKVRPALVINKFDLPLLEKDVDKEVIYQSLKRTVDDLTSMISSCPEPSLGDPQLFPEHGNVAFTSGLHGWGFTLRQFAGRYAKKFGIEEERILAKLWGENYFNPAIRKWTDKGMDADGQPLERAFNMLVLDPILNIVNEPVTTSDQKAVNMILKELGLHLSDQERGLEGKALLNAIMRNFLPAKESLLQMIVLHLPSPAVAQRYRVETLYEGPMDDESAVGIRECDPKAPLVLYLSKNLPSSEKGRFYALGRVFSGSVSAGCKVRVKGPHYRSNGYRKADLFLTTIEDALVVEGRSFRRVDSCVAGNIVVLPGVDKFSLKGGTITTSDDTANIRAIKPTMAPLEVTVEVKKPVDHPTLVEGLQRCPNRIWDLVETYTNGLSLKISAPIVSYRETIMAESSITALVKSPDKHNRLFVKASPLGEDLTRAIENGAITSRDDFKARAQLLHEEYQWDLTEARKIWCFGPDATGPNLLVDVTRGVQYLNEIKHSSIAAFQWATKEGVLCEEKMHGVRLNILDVFMNSGAIHRGGGQIISTMRRAVYGASLFAQPTIQEPMYFVEIQFPETDLTMVTSCLQRRRARVLSEEQRQSLMTETLKYTITASLPIIESFGFHAEIHATSKGRASVGMMLDKWECIPGSPYEPGSKLETLIMEIRRRKGLQLQIPPPGSFVDRL</sequence>
<accession>A0A0C3C781</accession>
<name>A0A0C3C781_HEBCY</name>
<dbReference type="FunFam" id="3.90.1430.10:FF:000003">
    <property type="entry name" value="Elongation factor 2"/>
    <property type="match status" value="1"/>
</dbReference>
<dbReference type="SUPFAM" id="SSF52540">
    <property type="entry name" value="P-loop containing nucleoside triphosphate hydrolases"/>
    <property type="match status" value="1"/>
</dbReference>
<dbReference type="SUPFAM" id="SSF54211">
    <property type="entry name" value="Ribosomal protein S5 domain 2-like"/>
    <property type="match status" value="1"/>
</dbReference>
<dbReference type="NCBIfam" id="TIGR00231">
    <property type="entry name" value="small_GTP"/>
    <property type="match status" value="1"/>
</dbReference>
<keyword evidence="2" id="KW-0963">Cytoplasm</keyword>
<dbReference type="GO" id="GO:0003924">
    <property type="term" value="F:GTPase activity"/>
    <property type="evidence" value="ECO:0007669"/>
    <property type="project" value="InterPro"/>
</dbReference>
<keyword evidence="4" id="KW-0251">Elongation factor</keyword>
<dbReference type="PANTHER" id="PTHR42908:SF10">
    <property type="entry name" value="EUKARYOTIC TRANSLATION ELONGATION FACTOR 2"/>
    <property type="match status" value="1"/>
</dbReference>
<dbReference type="AlphaFoldDB" id="A0A0C3C781"/>
<keyword evidence="7" id="KW-0342">GTP-binding</keyword>
<dbReference type="InterPro" id="IPR009000">
    <property type="entry name" value="Transl_B-barrel_sf"/>
</dbReference>
<dbReference type="Pfam" id="PF00009">
    <property type="entry name" value="GTP_EFTU"/>
    <property type="match status" value="1"/>
</dbReference>
<reference evidence="10" key="2">
    <citation type="submission" date="2015-01" db="EMBL/GenBank/DDBJ databases">
        <title>Evolutionary Origins and Diversification of the Mycorrhizal Mutualists.</title>
        <authorList>
            <consortium name="DOE Joint Genome Institute"/>
            <consortium name="Mycorrhizal Genomics Consortium"/>
            <person name="Kohler A."/>
            <person name="Kuo A."/>
            <person name="Nagy L.G."/>
            <person name="Floudas D."/>
            <person name="Copeland A."/>
            <person name="Barry K.W."/>
            <person name="Cichocki N."/>
            <person name="Veneault-Fourrey C."/>
            <person name="LaButti K."/>
            <person name="Lindquist E.A."/>
            <person name="Lipzen A."/>
            <person name="Lundell T."/>
            <person name="Morin E."/>
            <person name="Murat C."/>
            <person name="Riley R."/>
            <person name="Ohm R."/>
            <person name="Sun H."/>
            <person name="Tunlid A."/>
            <person name="Henrissat B."/>
            <person name="Grigoriev I.V."/>
            <person name="Hibbett D.S."/>
            <person name="Martin F."/>
        </authorList>
    </citation>
    <scope>NUCLEOTIDE SEQUENCE [LARGE SCALE GENOMIC DNA]</scope>
    <source>
        <strain evidence="10">h7</strain>
    </source>
</reference>
<protein>
    <recommendedName>
        <fullName evidence="8">Tr-type G domain-containing protein</fullName>
    </recommendedName>
</protein>
<evidence type="ECO:0000256" key="3">
    <source>
        <dbReference type="ARBA" id="ARBA00022741"/>
    </source>
</evidence>
<dbReference type="GO" id="GO:1990904">
    <property type="term" value="C:ribonucleoprotein complex"/>
    <property type="evidence" value="ECO:0007669"/>
    <property type="project" value="TreeGrafter"/>
</dbReference>
<dbReference type="InterPro" id="IPR020568">
    <property type="entry name" value="Ribosomal_Su5_D2-typ_SF"/>
</dbReference>
<dbReference type="PANTHER" id="PTHR42908">
    <property type="entry name" value="TRANSLATION ELONGATION FACTOR-RELATED"/>
    <property type="match status" value="1"/>
</dbReference>
<dbReference type="STRING" id="686832.A0A0C3C781"/>
<dbReference type="Pfam" id="PF00679">
    <property type="entry name" value="EFG_C"/>
    <property type="match status" value="1"/>
</dbReference>
<dbReference type="Proteomes" id="UP000053424">
    <property type="component" value="Unassembled WGS sequence"/>
</dbReference>
<dbReference type="InterPro" id="IPR000640">
    <property type="entry name" value="EFG_V-like"/>
</dbReference>
<dbReference type="Gene3D" id="3.40.50.300">
    <property type="entry name" value="P-loop containing nucleotide triphosphate hydrolases"/>
    <property type="match status" value="1"/>
</dbReference>
<dbReference type="EMBL" id="KN831785">
    <property type="protein sequence ID" value="KIM39451.1"/>
    <property type="molecule type" value="Genomic_DNA"/>
</dbReference>
<evidence type="ECO:0000256" key="5">
    <source>
        <dbReference type="ARBA" id="ARBA00022801"/>
    </source>
</evidence>
<dbReference type="SUPFAM" id="SSF50447">
    <property type="entry name" value="Translation proteins"/>
    <property type="match status" value="1"/>
</dbReference>
<dbReference type="HOGENOM" id="CLU_002794_11_1_1"/>
<dbReference type="SUPFAM" id="SSF54980">
    <property type="entry name" value="EF-G C-terminal domain-like"/>
    <property type="match status" value="1"/>
</dbReference>
<dbReference type="InterPro" id="IPR027417">
    <property type="entry name" value="P-loop_NTPase"/>
</dbReference>
<dbReference type="InterPro" id="IPR005225">
    <property type="entry name" value="Small_GTP-bd"/>
</dbReference>
<dbReference type="PRINTS" id="PR00315">
    <property type="entry name" value="ELONGATNFCT"/>
</dbReference>
<dbReference type="Pfam" id="PF03764">
    <property type="entry name" value="EFG_IV"/>
    <property type="match status" value="1"/>
</dbReference>
<dbReference type="PROSITE" id="PS51722">
    <property type="entry name" value="G_TR_2"/>
    <property type="match status" value="1"/>
</dbReference>
<dbReference type="Gene3D" id="2.40.30.10">
    <property type="entry name" value="Translation factors"/>
    <property type="match status" value="1"/>
</dbReference>
<dbReference type="Gene3D" id="3.90.1430.10">
    <property type="entry name" value="Yeast translation eEF2 (G' domain)"/>
    <property type="match status" value="1"/>
</dbReference>
<dbReference type="InterPro" id="IPR005517">
    <property type="entry name" value="Transl_elong_EFG/EF2_IV"/>
</dbReference>
<evidence type="ECO:0000313" key="9">
    <source>
        <dbReference type="EMBL" id="KIM39451.1"/>
    </source>
</evidence>
<dbReference type="InterPro" id="IPR000795">
    <property type="entry name" value="T_Tr_GTP-bd_dom"/>
</dbReference>
<evidence type="ECO:0000256" key="1">
    <source>
        <dbReference type="ARBA" id="ARBA00004496"/>
    </source>
</evidence>
<dbReference type="GO" id="GO:0043022">
    <property type="term" value="F:ribosome binding"/>
    <property type="evidence" value="ECO:0007669"/>
    <property type="project" value="TreeGrafter"/>
</dbReference>
<keyword evidence="3" id="KW-0547">Nucleotide-binding</keyword>
<evidence type="ECO:0000256" key="6">
    <source>
        <dbReference type="ARBA" id="ARBA00022917"/>
    </source>
</evidence>
<dbReference type="CDD" id="cd01681">
    <property type="entry name" value="aeEF2_snRNP_like_IV"/>
    <property type="match status" value="1"/>
</dbReference>
<dbReference type="GO" id="GO:0005829">
    <property type="term" value="C:cytosol"/>
    <property type="evidence" value="ECO:0007669"/>
    <property type="project" value="TreeGrafter"/>
</dbReference>
<dbReference type="Gene3D" id="3.30.230.10">
    <property type="match status" value="1"/>
</dbReference>
<feature type="domain" description="Tr-type G" evidence="8">
    <location>
        <begin position="5"/>
        <end position="319"/>
    </location>
</feature>
<dbReference type="Gene3D" id="3.30.70.240">
    <property type="match status" value="1"/>
</dbReference>
<evidence type="ECO:0000256" key="7">
    <source>
        <dbReference type="ARBA" id="ARBA00023134"/>
    </source>
</evidence>
<keyword evidence="5" id="KW-0378">Hydrolase</keyword>
<dbReference type="SMART" id="SM00838">
    <property type="entry name" value="EFG_C"/>
    <property type="match status" value="1"/>
</dbReference>
<dbReference type="OrthoDB" id="364892at2759"/>
<evidence type="ECO:0000259" key="8">
    <source>
        <dbReference type="PROSITE" id="PS51722"/>
    </source>
</evidence>
<proteinExistence type="predicted"/>
<keyword evidence="6" id="KW-0648">Protein biosynthesis</keyword>
<dbReference type="SMART" id="SM00889">
    <property type="entry name" value="EFG_IV"/>
    <property type="match status" value="1"/>
</dbReference>
<evidence type="ECO:0000313" key="10">
    <source>
        <dbReference type="Proteomes" id="UP000053424"/>
    </source>
</evidence>
<dbReference type="InterPro" id="IPR035647">
    <property type="entry name" value="EFG_III/V"/>
</dbReference>
<organism evidence="9 10">
    <name type="scientific">Hebeloma cylindrosporum</name>
    <dbReference type="NCBI Taxonomy" id="76867"/>
    <lineage>
        <taxon>Eukaryota</taxon>
        <taxon>Fungi</taxon>
        <taxon>Dikarya</taxon>
        <taxon>Basidiomycota</taxon>
        <taxon>Agaricomycotina</taxon>
        <taxon>Agaricomycetes</taxon>
        <taxon>Agaricomycetidae</taxon>
        <taxon>Agaricales</taxon>
        <taxon>Agaricineae</taxon>
        <taxon>Hymenogastraceae</taxon>
        <taxon>Hebeloma</taxon>
    </lineage>
</organism>
<evidence type="ECO:0000256" key="4">
    <source>
        <dbReference type="ARBA" id="ARBA00022768"/>
    </source>
</evidence>
<dbReference type="GO" id="GO:0005525">
    <property type="term" value="F:GTP binding"/>
    <property type="evidence" value="ECO:0007669"/>
    <property type="project" value="UniProtKB-KW"/>
</dbReference>
<keyword evidence="10" id="KW-1185">Reference proteome</keyword>
<evidence type="ECO:0000256" key="2">
    <source>
        <dbReference type="ARBA" id="ARBA00022490"/>
    </source>
</evidence>
<dbReference type="GO" id="GO:0003746">
    <property type="term" value="F:translation elongation factor activity"/>
    <property type="evidence" value="ECO:0007669"/>
    <property type="project" value="UniProtKB-KW"/>
</dbReference>
<dbReference type="FunFam" id="3.30.230.10:FF:000006">
    <property type="entry name" value="Translation elongation factor 2"/>
    <property type="match status" value="1"/>
</dbReference>
<dbReference type="InterPro" id="IPR014721">
    <property type="entry name" value="Ribsml_uS5_D2-typ_fold_subgr"/>
</dbReference>
<dbReference type="FunFam" id="2.40.30.10:FF:000010">
    <property type="entry name" value="Translation elongation factor 2"/>
    <property type="match status" value="1"/>
</dbReference>